<evidence type="ECO:0000313" key="2">
    <source>
        <dbReference type="EMBL" id="MBC5724161.1"/>
    </source>
</evidence>
<feature type="transmembrane region" description="Helical" evidence="1">
    <location>
        <begin position="193"/>
        <end position="214"/>
    </location>
</feature>
<evidence type="ECO:0000313" key="3">
    <source>
        <dbReference type="Proteomes" id="UP000606499"/>
    </source>
</evidence>
<name>A0A923LTI3_9FIRM</name>
<gene>
    <name evidence="2" type="ORF">H8S45_01550</name>
</gene>
<feature type="transmembrane region" description="Helical" evidence="1">
    <location>
        <begin position="130"/>
        <end position="149"/>
    </location>
</feature>
<sequence length="222" mass="24953">MKPSKSLSILLSVVLAVFFLSAAIAFPILCRPFYYQQIHLLQLTERTGWSEQTIREAYDEVMDYLVFDAPFGTGDLAWSEDGQAHFADCKILFQQDFVLLGGSAAALVLLALLGHRCGLRFYRFRGRGPAFWSAAAMGVVYLITAIWAFCDFNSMFTVFHQVFFPGKTNWVFDARLDEIILILPEAFWARTGALVLLLSFGGLCLAALVGELLYRKKKQALQ</sequence>
<feature type="transmembrane region" description="Helical" evidence="1">
    <location>
        <begin position="97"/>
        <end position="118"/>
    </location>
</feature>
<dbReference type="NCBIfam" id="TIGR01906">
    <property type="entry name" value="integ_TIGR01906"/>
    <property type="match status" value="1"/>
</dbReference>
<keyword evidence="3" id="KW-1185">Reference proteome</keyword>
<dbReference type="InterPro" id="IPR010178">
    <property type="entry name" value="Lit"/>
</dbReference>
<dbReference type="EMBL" id="JACOPL010000001">
    <property type="protein sequence ID" value="MBC5724161.1"/>
    <property type="molecule type" value="Genomic_DNA"/>
</dbReference>
<dbReference type="Proteomes" id="UP000606499">
    <property type="component" value="Unassembled WGS sequence"/>
</dbReference>
<dbReference type="RefSeq" id="WP_054326000.1">
    <property type="nucleotide sequence ID" value="NZ_JACOPL010000001.1"/>
</dbReference>
<dbReference type="AlphaFoldDB" id="A0A923LTI3"/>
<organism evidence="2 3">
    <name type="scientific">Agathobaculum faecis</name>
    <dbReference type="NCBI Taxonomy" id="2763013"/>
    <lineage>
        <taxon>Bacteria</taxon>
        <taxon>Bacillati</taxon>
        <taxon>Bacillota</taxon>
        <taxon>Clostridia</taxon>
        <taxon>Eubacteriales</taxon>
        <taxon>Butyricicoccaceae</taxon>
        <taxon>Agathobaculum</taxon>
    </lineage>
</organism>
<reference evidence="2" key="1">
    <citation type="submission" date="2020-08" db="EMBL/GenBank/DDBJ databases">
        <title>Genome public.</title>
        <authorList>
            <person name="Liu C."/>
            <person name="Sun Q."/>
        </authorList>
    </citation>
    <scope>NUCLEOTIDE SEQUENCE</scope>
    <source>
        <strain evidence="2">NSJ-28</strain>
    </source>
</reference>
<evidence type="ECO:0000256" key="1">
    <source>
        <dbReference type="SAM" id="Phobius"/>
    </source>
</evidence>
<keyword evidence="1" id="KW-0472">Membrane</keyword>
<keyword evidence="1" id="KW-1133">Transmembrane helix</keyword>
<accession>A0A923LTI3</accession>
<protein>
    <submittedName>
        <fullName evidence="2">TIGR01906 family membrane protein</fullName>
    </submittedName>
</protein>
<dbReference type="Pfam" id="PF07314">
    <property type="entry name" value="Lit"/>
    <property type="match status" value="1"/>
</dbReference>
<keyword evidence="1" id="KW-0812">Transmembrane</keyword>
<comment type="caution">
    <text evidence="2">The sequence shown here is derived from an EMBL/GenBank/DDBJ whole genome shotgun (WGS) entry which is preliminary data.</text>
</comment>
<proteinExistence type="predicted"/>